<comment type="catalytic activity">
    <reaction evidence="5">
        <text>cytidine(32) in tRNA + S-adenosyl-L-methionine = 2'-O-methylcytidine(32) in tRNA + S-adenosyl-L-homocysteine + H(+)</text>
        <dbReference type="Rhea" id="RHEA:42932"/>
        <dbReference type="Rhea" id="RHEA-COMP:10288"/>
        <dbReference type="Rhea" id="RHEA-COMP:10289"/>
        <dbReference type="ChEBI" id="CHEBI:15378"/>
        <dbReference type="ChEBI" id="CHEBI:57856"/>
        <dbReference type="ChEBI" id="CHEBI:59789"/>
        <dbReference type="ChEBI" id="CHEBI:74495"/>
        <dbReference type="ChEBI" id="CHEBI:82748"/>
        <dbReference type="EC" id="2.1.1.200"/>
    </reaction>
</comment>
<evidence type="ECO:0000313" key="8">
    <source>
        <dbReference type="Proteomes" id="UP000010482"/>
    </source>
</evidence>
<dbReference type="eggNOG" id="COG0565">
    <property type="taxonomic scope" value="Bacteria"/>
</dbReference>
<evidence type="ECO:0000256" key="1">
    <source>
        <dbReference type="ARBA" id="ARBA00007228"/>
    </source>
</evidence>
<evidence type="ECO:0000256" key="5">
    <source>
        <dbReference type="RuleBase" id="RU362024"/>
    </source>
</evidence>
<comment type="subcellular location">
    <subcellularLocation>
        <location evidence="5">Cytoplasm</location>
    </subcellularLocation>
</comment>
<dbReference type="CDD" id="cd18093">
    <property type="entry name" value="SpoU-like_TrmJ"/>
    <property type="match status" value="1"/>
</dbReference>
<dbReference type="InterPro" id="IPR029028">
    <property type="entry name" value="Alpha/beta_knot_MTases"/>
</dbReference>
<feature type="domain" description="tRNA/rRNA methyltransferase SpoU type" evidence="6">
    <location>
        <begin position="9"/>
        <end position="155"/>
    </location>
</feature>
<dbReference type="STRING" id="13035.Dacsa_0086"/>
<protein>
    <recommendedName>
        <fullName evidence="5">tRNA (cytidine/uridine-2'-O-)-methyltransferase TrmJ</fullName>
        <ecNumber evidence="5">2.1.1.200</ecNumber>
    </recommendedName>
    <alternativeName>
        <fullName evidence="5">tRNA (cytidine(32)/uridine(32)-2'-O)-methyltransferase</fullName>
    </alternativeName>
    <alternativeName>
        <fullName evidence="5">tRNA Cm32/Um32 methyltransferase</fullName>
    </alternativeName>
</protein>
<dbReference type="RefSeq" id="WP_015227917.1">
    <property type="nucleotide sequence ID" value="NC_019780.1"/>
</dbReference>
<keyword evidence="2 5" id="KW-0489">Methyltransferase</keyword>
<keyword evidence="8" id="KW-1185">Reference proteome</keyword>
<proteinExistence type="inferred from homology"/>
<dbReference type="OrthoDB" id="9806346at2"/>
<gene>
    <name evidence="5" type="primary">trmJ</name>
    <name evidence="7" type="ORF">Dacsa_0086</name>
</gene>
<sequence>MATSSLENIRVVLIEPAGELNIGSIARVMKNMGLETLLIVNPRCDPYSFSARQMAVHGGDVLARAKIVNSLPEALVGCQQAVATTARDRALSLSLQPPKQILPQLLNVPSALIFGREDSGLTNEEITHAQHCLYLPTASTYPSLNLATAVAICAYELQKLVTTPTENFDSSSPDTATLEALEGYYQHLEQVLLKIGFLYPHTASARMQKFRQIFNRANLTPEELALLRGILRQTEWAINNPDDVVNEEE</sequence>
<dbReference type="GO" id="GO:0002128">
    <property type="term" value="P:tRNA nucleoside ribose methylation"/>
    <property type="evidence" value="ECO:0007669"/>
    <property type="project" value="TreeGrafter"/>
</dbReference>
<comment type="function">
    <text evidence="5">Catalyzes the formation of 2'O-methylated cytidine (Cm32) or 2'O-methylated uridine (Um32) at position 32 in tRNA.</text>
</comment>
<dbReference type="Gene3D" id="1.10.8.590">
    <property type="match status" value="1"/>
</dbReference>
<dbReference type="InterPro" id="IPR029026">
    <property type="entry name" value="tRNA_m1G_MTases_N"/>
</dbReference>
<evidence type="ECO:0000256" key="2">
    <source>
        <dbReference type="ARBA" id="ARBA00022603"/>
    </source>
</evidence>
<dbReference type="EC" id="2.1.1.200" evidence="5"/>
<dbReference type="GO" id="GO:0003723">
    <property type="term" value="F:RNA binding"/>
    <property type="evidence" value="ECO:0007669"/>
    <property type="project" value="InterPro"/>
</dbReference>
<accession>K9YPU9</accession>
<keyword evidence="5" id="KW-0819">tRNA processing</keyword>
<dbReference type="PIRSF" id="PIRSF004808">
    <property type="entry name" value="LasT"/>
    <property type="match status" value="1"/>
</dbReference>
<evidence type="ECO:0000313" key="7">
    <source>
        <dbReference type="EMBL" id="AFZ48904.1"/>
    </source>
</evidence>
<evidence type="ECO:0000259" key="6">
    <source>
        <dbReference type="Pfam" id="PF00588"/>
    </source>
</evidence>
<reference evidence="7" key="1">
    <citation type="submission" date="2012-04" db="EMBL/GenBank/DDBJ databases">
        <title>Finished genome of Dactylococcopsis salina PCC 8305.</title>
        <authorList>
            <consortium name="US DOE Joint Genome Institute"/>
            <person name="Gugger M."/>
            <person name="Coursin T."/>
            <person name="Rippka R."/>
            <person name="Tandeau De Marsac N."/>
            <person name="Huntemann M."/>
            <person name="Wei C.-L."/>
            <person name="Han J."/>
            <person name="Detter J.C."/>
            <person name="Han C."/>
            <person name="Tapia R."/>
            <person name="Daligault H."/>
            <person name="Chen A."/>
            <person name="Krypides N."/>
            <person name="Mavromatis K."/>
            <person name="Markowitz V."/>
            <person name="Szeto E."/>
            <person name="Ivanova N."/>
            <person name="Ovchinnikova G."/>
            <person name="Pagani I."/>
            <person name="Pati A."/>
            <person name="Goodwin L."/>
            <person name="Peters L."/>
            <person name="Pitluck S."/>
            <person name="Woyke T."/>
            <person name="Kerfeld C."/>
        </authorList>
    </citation>
    <scope>NUCLEOTIDE SEQUENCE [LARGE SCALE GENOMIC DNA]</scope>
    <source>
        <strain evidence="7">PCC 8305</strain>
    </source>
</reference>
<dbReference type="GO" id="GO:0160206">
    <property type="term" value="F:tRNA (cytidine(32)/uridine(32)-2'-O)-methyltransferase activity"/>
    <property type="evidence" value="ECO:0007669"/>
    <property type="project" value="UniProtKB-EC"/>
</dbReference>
<dbReference type="HOGENOM" id="CLU_056931_3_0_3"/>
<comment type="catalytic activity">
    <reaction evidence="5">
        <text>uridine(32) in tRNA + S-adenosyl-L-methionine = 2'-O-methyluridine(32) in tRNA + S-adenosyl-L-homocysteine + H(+)</text>
        <dbReference type="Rhea" id="RHEA:42936"/>
        <dbReference type="Rhea" id="RHEA-COMP:10107"/>
        <dbReference type="Rhea" id="RHEA-COMP:10290"/>
        <dbReference type="ChEBI" id="CHEBI:15378"/>
        <dbReference type="ChEBI" id="CHEBI:57856"/>
        <dbReference type="ChEBI" id="CHEBI:59789"/>
        <dbReference type="ChEBI" id="CHEBI:65315"/>
        <dbReference type="ChEBI" id="CHEBI:74478"/>
        <dbReference type="EC" id="2.1.1.200"/>
    </reaction>
</comment>
<evidence type="ECO:0000256" key="3">
    <source>
        <dbReference type="ARBA" id="ARBA00022679"/>
    </source>
</evidence>
<evidence type="ECO:0000256" key="4">
    <source>
        <dbReference type="ARBA" id="ARBA00022691"/>
    </source>
</evidence>
<dbReference type="Gene3D" id="3.40.1280.10">
    <property type="match status" value="1"/>
</dbReference>
<dbReference type="Pfam" id="PF00588">
    <property type="entry name" value="SpoU_methylase"/>
    <property type="match status" value="1"/>
</dbReference>
<dbReference type="PANTHER" id="PTHR42786:SF2">
    <property type="entry name" value="TRNA (CYTIDINE_URIDINE-2'-O-)-METHYLTRANSFERASE TRMJ"/>
    <property type="match status" value="1"/>
</dbReference>
<organism evidence="7 8">
    <name type="scientific">Dactylococcopsis salina (strain PCC 8305)</name>
    <name type="common">Myxobactron salinum</name>
    <dbReference type="NCBI Taxonomy" id="13035"/>
    <lineage>
        <taxon>Bacteria</taxon>
        <taxon>Bacillati</taxon>
        <taxon>Cyanobacteriota</taxon>
        <taxon>Cyanophyceae</taxon>
        <taxon>Nodosilineales</taxon>
        <taxon>Cymatolegaceae</taxon>
        <taxon>Dactylococcopsis</taxon>
    </lineage>
</organism>
<dbReference type="GO" id="GO:0005829">
    <property type="term" value="C:cytosol"/>
    <property type="evidence" value="ECO:0007669"/>
    <property type="project" value="TreeGrafter"/>
</dbReference>
<dbReference type="Proteomes" id="UP000010482">
    <property type="component" value="Chromosome"/>
</dbReference>
<dbReference type="PANTHER" id="PTHR42786">
    <property type="entry name" value="TRNA/RRNA METHYLTRANSFERASE"/>
    <property type="match status" value="1"/>
</dbReference>
<dbReference type="InterPro" id="IPR001537">
    <property type="entry name" value="SpoU_MeTrfase"/>
</dbReference>
<dbReference type="KEGG" id="dsl:Dacsa_0086"/>
<dbReference type="EMBL" id="CP003944">
    <property type="protein sequence ID" value="AFZ48904.1"/>
    <property type="molecule type" value="Genomic_DNA"/>
</dbReference>
<keyword evidence="5" id="KW-0963">Cytoplasm</keyword>
<dbReference type="AlphaFoldDB" id="K9YPU9"/>
<dbReference type="GO" id="GO:0106339">
    <property type="term" value="F:tRNA (cytidine(32)-2'-O)-methyltransferase activity"/>
    <property type="evidence" value="ECO:0007669"/>
    <property type="project" value="RHEA"/>
</dbReference>
<keyword evidence="4 5" id="KW-0949">S-adenosyl-L-methionine</keyword>
<keyword evidence="3" id="KW-0808">Transferase</keyword>
<dbReference type="PATRIC" id="fig|13035.3.peg.96"/>
<name>K9YPU9_DACS8</name>
<comment type="subunit">
    <text evidence="5">Homodimer.</text>
</comment>
<dbReference type="InterPro" id="IPR004384">
    <property type="entry name" value="RNA_MeTrfase_TrmJ/LasT"/>
</dbReference>
<dbReference type="NCBIfam" id="TIGR00050">
    <property type="entry name" value="rRNA_methyl_1"/>
    <property type="match status" value="1"/>
</dbReference>
<dbReference type="SUPFAM" id="SSF75217">
    <property type="entry name" value="alpha/beta knot"/>
    <property type="match status" value="1"/>
</dbReference>
<comment type="similarity">
    <text evidence="1">Belongs to the class IV-like SAM-binding methyltransferase superfamily. RNA methyltransferase TrmH family.</text>
</comment>